<gene>
    <name evidence="2" type="primary">LOC110715767</name>
</gene>
<feature type="region of interest" description="Disordered" evidence="1">
    <location>
        <begin position="338"/>
        <end position="383"/>
    </location>
</feature>
<evidence type="ECO:0000256" key="1">
    <source>
        <dbReference type="SAM" id="MobiDB-lite"/>
    </source>
</evidence>
<dbReference type="PANTHER" id="PTHR35117">
    <property type="entry name" value="MYOSIN-M HEAVY PROTEIN"/>
    <property type="match status" value="1"/>
</dbReference>
<feature type="compositionally biased region" description="Low complexity" evidence="1">
    <location>
        <begin position="258"/>
        <end position="270"/>
    </location>
</feature>
<organism evidence="2 3">
    <name type="scientific">Chenopodium quinoa</name>
    <name type="common">Quinoa</name>
    <dbReference type="NCBI Taxonomy" id="63459"/>
    <lineage>
        <taxon>Eukaryota</taxon>
        <taxon>Viridiplantae</taxon>
        <taxon>Streptophyta</taxon>
        <taxon>Embryophyta</taxon>
        <taxon>Tracheophyta</taxon>
        <taxon>Spermatophyta</taxon>
        <taxon>Magnoliopsida</taxon>
        <taxon>eudicotyledons</taxon>
        <taxon>Gunneridae</taxon>
        <taxon>Pentapetalae</taxon>
        <taxon>Caryophyllales</taxon>
        <taxon>Chenopodiaceae</taxon>
        <taxon>Chenopodioideae</taxon>
        <taxon>Atripliceae</taxon>
        <taxon>Chenopodium</taxon>
    </lineage>
</organism>
<sequence length="498" mass="53614">MAKQGKGRKPDTTNNNNVGKGKVTPVQVAFIVDRYLAENNYSKTRSAFRSEVSPLISKSFLQETPKSLLSLGELLDEYIWLKEQKVIIEQEKNGLVQEKCRIQTLLQGMQDLMNVYNSSATVNCLTPPPPPPPPASVAPNSGYPAYRTPVMTTMSMTQSVKVDHTNYSTPIMSSRPPRKRKTYKDAHDVPQAPKKYCTPITNNSFYDKGSNSAAQPSNAAKGHVTNHQSPPLQSLSPSFAQGGSPIQGSNVAKNLFDKPSGSPNSNSSGPKTPPRALSSQSEKSTSPLEDVSSTAKSQHDSTPPETTPTNCTIYSSKTIIVSPAKHISIERNQCTFSSPVKSNKRQGNREHVKGRLDFDSTDMPTNVETTSGDGSSASSESEREGDIFDLGLDAFGPDFCLTELLTDFGIDCGGIDYSCPSTAGASTAAVTGLLHDGNNEELESSQDFVEHSSAVREVCSGDMTGNGSDTITSVKSMRKCIRIVSPTKGSRNSSSHET</sequence>
<dbReference type="Gramene" id="AUR62025345-RA">
    <property type="protein sequence ID" value="AUR62025345-RA:cds"/>
    <property type="gene ID" value="AUR62025345"/>
</dbReference>
<reference evidence="2" key="1">
    <citation type="journal article" date="2017" name="Nature">
        <title>The genome of Chenopodium quinoa.</title>
        <authorList>
            <person name="Jarvis D.E."/>
            <person name="Ho Y.S."/>
            <person name="Lightfoot D.J."/>
            <person name="Schmoeckel S.M."/>
            <person name="Li B."/>
            <person name="Borm T.J.A."/>
            <person name="Ohyanagi H."/>
            <person name="Mineta K."/>
            <person name="Michell C.T."/>
            <person name="Saber N."/>
            <person name="Kharbatia N.M."/>
            <person name="Rupper R.R."/>
            <person name="Sharp A.R."/>
            <person name="Dally N."/>
            <person name="Boughton B.A."/>
            <person name="Woo Y.H."/>
            <person name="Gao G."/>
            <person name="Schijlen E.G.W.M."/>
            <person name="Guo X."/>
            <person name="Momin A.A."/>
            <person name="Negrao S."/>
            <person name="Al-Babili S."/>
            <person name="Gehring C."/>
            <person name="Roessner U."/>
            <person name="Jung C."/>
            <person name="Murphy K."/>
            <person name="Arold S.T."/>
            <person name="Gojobori T."/>
            <person name="van der Linden C.G."/>
            <person name="van Loo E.N."/>
            <person name="Jellen E.N."/>
            <person name="Maughan P.J."/>
            <person name="Tester M."/>
        </authorList>
    </citation>
    <scope>NUCLEOTIDE SEQUENCE [LARGE SCALE GENOMIC DNA]</scope>
    <source>
        <strain evidence="2">cv. PI 614886</strain>
    </source>
</reference>
<dbReference type="Proteomes" id="UP000596660">
    <property type="component" value="Unplaced"/>
</dbReference>
<protein>
    <recommendedName>
        <fullName evidence="4">LisH domain-containing protein</fullName>
    </recommendedName>
</protein>
<evidence type="ECO:0008006" key="4">
    <source>
        <dbReference type="Google" id="ProtNLM"/>
    </source>
</evidence>
<feature type="compositionally biased region" description="Basic and acidic residues" evidence="1">
    <location>
        <begin position="347"/>
        <end position="358"/>
    </location>
</feature>
<dbReference type="GeneID" id="110715767"/>
<evidence type="ECO:0000313" key="3">
    <source>
        <dbReference type="Proteomes" id="UP000596660"/>
    </source>
</evidence>
<proteinExistence type="predicted"/>
<accession>A0A803M8W9</accession>
<feature type="compositionally biased region" description="Polar residues" evidence="1">
    <location>
        <begin position="161"/>
        <end position="172"/>
    </location>
</feature>
<dbReference type="AlphaFoldDB" id="A0A803M8W9"/>
<reference evidence="2" key="2">
    <citation type="submission" date="2021-03" db="UniProtKB">
        <authorList>
            <consortium name="EnsemblPlants"/>
        </authorList>
    </citation>
    <scope>IDENTIFICATION</scope>
</reference>
<dbReference type="RefSeq" id="XP_021750071.1">
    <property type="nucleotide sequence ID" value="XM_021894379.1"/>
</dbReference>
<dbReference type="EnsemblPlants" id="AUR62025345-RA">
    <property type="protein sequence ID" value="AUR62025345-RA:cds"/>
    <property type="gene ID" value="AUR62025345"/>
</dbReference>
<keyword evidence="3" id="KW-1185">Reference proteome</keyword>
<feature type="compositionally biased region" description="Low complexity" evidence="1">
    <location>
        <begin position="228"/>
        <end position="238"/>
    </location>
</feature>
<feature type="region of interest" description="Disordered" evidence="1">
    <location>
        <begin position="161"/>
        <end position="311"/>
    </location>
</feature>
<dbReference type="PANTHER" id="PTHR35117:SF1">
    <property type="entry name" value="MYOSIN-M HEAVY PROTEIN"/>
    <property type="match status" value="1"/>
</dbReference>
<feature type="compositionally biased region" description="Polar residues" evidence="1">
    <location>
        <begin position="277"/>
        <end position="311"/>
    </location>
</feature>
<name>A0A803M8W9_CHEQI</name>
<feature type="compositionally biased region" description="Polar residues" evidence="1">
    <location>
        <begin position="239"/>
        <end position="252"/>
    </location>
</feature>
<feature type="compositionally biased region" description="Polar residues" evidence="1">
    <location>
        <begin position="199"/>
        <end position="218"/>
    </location>
</feature>
<evidence type="ECO:0000313" key="2">
    <source>
        <dbReference type="EnsemblPlants" id="AUR62025345-RA:cds"/>
    </source>
</evidence>
<dbReference type="OMA" id="DLDCEGI"/>
<feature type="region of interest" description="Disordered" evidence="1">
    <location>
        <begin position="1"/>
        <end position="20"/>
    </location>
</feature>